<name>A0A2R4MHA5_9HYPH</name>
<dbReference type="SUPFAM" id="SSF51735">
    <property type="entry name" value="NAD(P)-binding Rossmann-fold domains"/>
    <property type="match status" value="1"/>
</dbReference>
<dbReference type="Pfam" id="PF13460">
    <property type="entry name" value="NAD_binding_10"/>
    <property type="match status" value="1"/>
</dbReference>
<dbReference type="Proteomes" id="UP000258927">
    <property type="component" value="Chromosome"/>
</dbReference>
<dbReference type="InterPro" id="IPR052718">
    <property type="entry name" value="NmrA-type_oxidoreductase"/>
</dbReference>
<protein>
    <submittedName>
        <fullName evidence="2">NAD(P)H dehydrogenase (Quinone)</fullName>
    </submittedName>
</protein>
<gene>
    <name evidence="2" type="ORF">MXMO3_02910</name>
</gene>
<proteinExistence type="predicted"/>
<accession>A0A2R4MHA5</accession>
<feature type="domain" description="NAD(P)-binding" evidence="1">
    <location>
        <begin position="8"/>
        <end position="189"/>
    </location>
</feature>
<keyword evidence="3" id="KW-1185">Reference proteome</keyword>
<dbReference type="PANTHER" id="PTHR47129:SF1">
    <property type="entry name" value="NMRA-LIKE DOMAIN-CONTAINING PROTEIN"/>
    <property type="match status" value="1"/>
</dbReference>
<dbReference type="STRING" id="1122213.GCA_000423365_00552"/>
<dbReference type="EMBL" id="CP021330">
    <property type="protein sequence ID" value="AVX05418.1"/>
    <property type="molecule type" value="Genomic_DNA"/>
</dbReference>
<dbReference type="PANTHER" id="PTHR47129">
    <property type="entry name" value="QUINONE OXIDOREDUCTASE 2"/>
    <property type="match status" value="1"/>
</dbReference>
<dbReference type="InterPro" id="IPR036291">
    <property type="entry name" value="NAD(P)-bd_dom_sf"/>
</dbReference>
<dbReference type="RefSeq" id="WP_117396317.1">
    <property type="nucleotide sequence ID" value="NZ_CP021330.1"/>
</dbReference>
<evidence type="ECO:0000313" key="3">
    <source>
        <dbReference type="Proteomes" id="UP000258927"/>
    </source>
</evidence>
<reference evidence="2 3" key="1">
    <citation type="submission" date="2017-05" db="EMBL/GenBank/DDBJ databases">
        <title>Genome Analysis of Maritalea myrionectae HL2708#5.</title>
        <authorList>
            <consortium name="Cotde Inc.-PKNU"/>
            <person name="Jang D."/>
            <person name="Oh H.-M."/>
        </authorList>
    </citation>
    <scope>NUCLEOTIDE SEQUENCE [LARGE SCALE GENOMIC DNA]</scope>
    <source>
        <strain evidence="2 3">HL2708#5</strain>
    </source>
</reference>
<dbReference type="KEGG" id="mmyr:MXMO3_02910"/>
<dbReference type="AlphaFoldDB" id="A0A2R4MHA5"/>
<dbReference type="Gene3D" id="3.40.50.720">
    <property type="entry name" value="NAD(P)-binding Rossmann-like Domain"/>
    <property type="match status" value="1"/>
</dbReference>
<organism evidence="2 3">
    <name type="scientific">Maritalea myrionectae</name>
    <dbReference type="NCBI Taxonomy" id="454601"/>
    <lineage>
        <taxon>Bacteria</taxon>
        <taxon>Pseudomonadati</taxon>
        <taxon>Pseudomonadota</taxon>
        <taxon>Alphaproteobacteria</taxon>
        <taxon>Hyphomicrobiales</taxon>
        <taxon>Devosiaceae</taxon>
        <taxon>Maritalea</taxon>
    </lineage>
</organism>
<sequence>MSKILITGASGQLGGLVIKHLLETENIAAGDIVAGSRDPSKLSDLAELGIETRAIDFDQSETLDAGFADIDRLLIISTDVLDVPGKRLVQHKAAISAAIAANVSRIFYTSMPRPDGSAISFAPDHAGSEQAIRESGLAYTILRDSWYMENLFMTLPQAIASGQWFTSAAEGATAYIAREDCARGIAAALVKQDDDNALYTLTGSKAYSNPEIASLASAATGKPIDIIALDDESLAKGLTQAGVPEGLIPFLISVEKATRAGHLADVTSDFEQLTGRQPVAFEDFINDNATALRGA</sequence>
<dbReference type="Gene3D" id="3.90.25.10">
    <property type="entry name" value="UDP-galactose 4-epimerase, domain 1"/>
    <property type="match status" value="1"/>
</dbReference>
<evidence type="ECO:0000313" key="2">
    <source>
        <dbReference type="EMBL" id="AVX05418.1"/>
    </source>
</evidence>
<dbReference type="InterPro" id="IPR016040">
    <property type="entry name" value="NAD(P)-bd_dom"/>
</dbReference>
<evidence type="ECO:0000259" key="1">
    <source>
        <dbReference type="Pfam" id="PF13460"/>
    </source>
</evidence>
<dbReference type="CDD" id="cd05269">
    <property type="entry name" value="TMR_SDR_a"/>
    <property type="match status" value="1"/>
</dbReference>